<feature type="compositionally biased region" description="Low complexity" evidence="1">
    <location>
        <begin position="495"/>
        <end position="512"/>
    </location>
</feature>
<feature type="region of interest" description="Disordered" evidence="1">
    <location>
        <begin position="37"/>
        <end position="157"/>
    </location>
</feature>
<gene>
    <name evidence="2" type="ORF">HK105_200708</name>
</gene>
<evidence type="ECO:0000256" key="1">
    <source>
        <dbReference type="SAM" id="MobiDB-lite"/>
    </source>
</evidence>
<feature type="compositionally biased region" description="Polar residues" evidence="1">
    <location>
        <begin position="292"/>
        <end position="308"/>
    </location>
</feature>
<feature type="compositionally biased region" description="Low complexity" evidence="1">
    <location>
        <begin position="49"/>
        <end position="59"/>
    </location>
</feature>
<feature type="compositionally biased region" description="Low complexity" evidence="1">
    <location>
        <begin position="169"/>
        <end position="186"/>
    </location>
</feature>
<sequence length="904" mass="94081">MTTQHAIPVPTAGRRIVARHSSLVDLRAAAAARISSSAMEAAGPSSLTQQQQSQPVQVPAAESRPTEAKKHAPQSHRRVRSSLNLASRLPKPASDPQTPRQTPSALHAQDTHTVSRPPSFGVIVERPERPAAADEPSRLPLQLQQQQQQQPKSAATVRKFRVVEKRVLASSASSSGSVPTAAAAAAPSPPDWALPPPAPASQAQISFVQDEKLSFGGMLGAPAPSKPQLAAASSSGPAALRQMNLLDGLAPRTRGGFAEQDSIPELVLRADRILAASAMTADAAHQPRPDASGSTSTAEAPKSRSSVTAAMPRPAAASAAEAILAADPEIVLANIRRRHGLDAPAASQRPLADAIVSPTSSKLVPRWTPRDRELTALPPVAVQRLAHAKPLVDADARRSHSTSSVVHDAAQTQAARQQHRSAPPTAEWAWGRPGGNAADPTRDSAPDTTPPRATSAQPDSSVSSVFGSLSFSSTSRNASMLLQAPKSTTKTVMLSVSQRSSPSPSTSPTRRVGQSPDPASPLRELFLSSTPDLSLRFSDAEMASSDEIGVAGVDRDLGKAGYGAKNQAKAPGRRIDRPDLRVAEHSILNEMSFAASEQSTEIAELPLAHAPSRAFEPPVSRAAVAATQHHQPSSSSATEQKMQPVAVAALGSALAIVSSSAVSASPDHRTRSPELTLGQLATDSQPSNATDAACGVPDVQDITPGDAAGISTPVVPDSPDAGRRTLTLPLSAVPGTPLRRAASVTPEPRRVTPAAMRDAGTDPHAVAAALAAAETQTTPPRTPPAPERHSVAIGTDDLGRVELAETVVQAVRSVYDAAVQTDDKAADMIAEVVPLRVAMVDAGTDPIVWEDDDGAGASPTARDDTRKALLEAANPVAALIASTEDDPIVRDLRQRIRLLEAELA</sequence>
<keyword evidence="3" id="KW-1185">Reference proteome</keyword>
<feature type="compositionally biased region" description="Basic residues" evidence="1">
    <location>
        <begin position="71"/>
        <end position="80"/>
    </location>
</feature>
<dbReference type="Proteomes" id="UP001527925">
    <property type="component" value="Unassembled WGS sequence"/>
</dbReference>
<accession>A0ABR4NJS4</accession>
<feature type="region of interest" description="Disordered" evidence="1">
    <location>
        <begin position="489"/>
        <end position="524"/>
    </location>
</feature>
<dbReference type="EMBL" id="JADGIZ020000002">
    <property type="protein sequence ID" value="KAL2919791.1"/>
    <property type="molecule type" value="Genomic_DNA"/>
</dbReference>
<proteinExistence type="predicted"/>
<feature type="compositionally biased region" description="Polar residues" evidence="1">
    <location>
        <begin position="95"/>
        <end position="104"/>
    </location>
</feature>
<organism evidence="2 3">
    <name type="scientific">Polyrhizophydium stewartii</name>
    <dbReference type="NCBI Taxonomy" id="2732419"/>
    <lineage>
        <taxon>Eukaryota</taxon>
        <taxon>Fungi</taxon>
        <taxon>Fungi incertae sedis</taxon>
        <taxon>Chytridiomycota</taxon>
        <taxon>Chytridiomycota incertae sedis</taxon>
        <taxon>Chytridiomycetes</taxon>
        <taxon>Rhizophydiales</taxon>
        <taxon>Rhizophydiales incertae sedis</taxon>
        <taxon>Polyrhizophydium</taxon>
    </lineage>
</organism>
<evidence type="ECO:0000313" key="2">
    <source>
        <dbReference type="EMBL" id="KAL2919791.1"/>
    </source>
</evidence>
<feature type="region of interest" description="Disordered" evidence="1">
    <location>
        <begin position="391"/>
        <end position="466"/>
    </location>
</feature>
<feature type="region of interest" description="Disordered" evidence="1">
    <location>
        <begin position="279"/>
        <end position="313"/>
    </location>
</feature>
<feature type="compositionally biased region" description="Basic and acidic residues" evidence="1">
    <location>
        <begin position="125"/>
        <end position="137"/>
    </location>
</feature>
<comment type="caution">
    <text evidence="2">The sequence shown here is derived from an EMBL/GenBank/DDBJ whole genome shotgun (WGS) entry which is preliminary data.</text>
</comment>
<evidence type="ECO:0000313" key="3">
    <source>
        <dbReference type="Proteomes" id="UP001527925"/>
    </source>
</evidence>
<name>A0ABR4NJS4_9FUNG</name>
<feature type="compositionally biased region" description="Low complexity" evidence="1">
    <location>
        <begin position="139"/>
        <end position="151"/>
    </location>
</feature>
<feature type="compositionally biased region" description="Pro residues" evidence="1">
    <location>
        <begin position="187"/>
        <end position="199"/>
    </location>
</feature>
<reference evidence="2 3" key="1">
    <citation type="submission" date="2023-09" db="EMBL/GenBank/DDBJ databases">
        <title>Pangenome analysis of Batrachochytrium dendrobatidis and related Chytrids.</title>
        <authorList>
            <person name="Yacoub M.N."/>
            <person name="Stajich J.E."/>
            <person name="James T.Y."/>
        </authorList>
    </citation>
    <scope>NUCLEOTIDE SEQUENCE [LARGE SCALE GENOMIC DNA]</scope>
    <source>
        <strain evidence="2 3">JEL0888</strain>
    </source>
</reference>
<protein>
    <submittedName>
        <fullName evidence="2">Uncharacterized protein</fullName>
    </submittedName>
</protein>
<feature type="region of interest" description="Disordered" evidence="1">
    <location>
        <begin position="169"/>
        <end position="202"/>
    </location>
</feature>